<comment type="caution">
    <text evidence="2">The sequence shown here is derived from an EMBL/GenBank/DDBJ whole genome shotgun (WGS) entry which is preliminary data.</text>
</comment>
<dbReference type="AlphaFoldDB" id="A0AAN8DG19"/>
<feature type="transmembrane region" description="Helical" evidence="1">
    <location>
        <begin position="40"/>
        <end position="62"/>
    </location>
</feature>
<sequence>MSFLGQIESDSALPHKLCRLRLRVILKTNLFSPHCSSLLLAWWMLTPLMFLCSGGGGAASLYKKAGICSITELVQSKTPAHPH</sequence>
<protein>
    <submittedName>
        <fullName evidence="2">Uncharacterized protein</fullName>
    </submittedName>
</protein>
<accession>A0AAN8DG19</accession>
<evidence type="ECO:0000313" key="2">
    <source>
        <dbReference type="EMBL" id="KAK5917143.1"/>
    </source>
</evidence>
<dbReference type="Proteomes" id="UP001331515">
    <property type="component" value="Unassembled WGS sequence"/>
</dbReference>
<name>A0AAN8DG19_CHAGU</name>
<keyword evidence="1" id="KW-0812">Transmembrane</keyword>
<gene>
    <name evidence="2" type="ORF">CgunFtcFv8_012058</name>
</gene>
<keyword evidence="1" id="KW-1133">Transmembrane helix</keyword>
<proteinExistence type="predicted"/>
<evidence type="ECO:0000256" key="1">
    <source>
        <dbReference type="SAM" id="Phobius"/>
    </source>
</evidence>
<dbReference type="EMBL" id="JAURVH010001526">
    <property type="protein sequence ID" value="KAK5917143.1"/>
    <property type="molecule type" value="Genomic_DNA"/>
</dbReference>
<reference evidence="2 3" key="1">
    <citation type="journal article" date="2023" name="Mol. Biol. Evol.">
        <title>Genomics of Secondarily Temperate Adaptation in the Only Non-Antarctic Icefish.</title>
        <authorList>
            <person name="Rivera-Colon A.G."/>
            <person name="Rayamajhi N."/>
            <person name="Minhas B.F."/>
            <person name="Madrigal G."/>
            <person name="Bilyk K.T."/>
            <person name="Yoon V."/>
            <person name="Hune M."/>
            <person name="Gregory S."/>
            <person name="Cheng C.H.C."/>
            <person name="Catchen J.M."/>
        </authorList>
    </citation>
    <scope>NUCLEOTIDE SEQUENCE [LARGE SCALE GENOMIC DNA]</scope>
    <source>
        <tissue evidence="2">White muscle</tissue>
    </source>
</reference>
<keyword evidence="1" id="KW-0472">Membrane</keyword>
<organism evidence="2 3">
    <name type="scientific">Champsocephalus gunnari</name>
    <name type="common">Mackerel icefish</name>
    <dbReference type="NCBI Taxonomy" id="52237"/>
    <lineage>
        <taxon>Eukaryota</taxon>
        <taxon>Metazoa</taxon>
        <taxon>Chordata</taxon>
        <taxon>Craniata</taxon>
        <taxon>Vertebrata</taxon>
        <taxon>Euteleostomi</taxon>
        <taxon>Actinopterygii</taxon>
        <taxon>Neopterygii</taxon>
        <taxon>Teleostei</taxon>
        <taxon>Neoteleostei</taxon>
        <taxon>Acanthomorphata</taxon>
        <taxon>Eupercaria</taxon>
        <taxon>Perciformes</taxon>
        <taxon>Notothenioidei</taxon>
        <taxon>Channichthyidae</taxon>
        <taxon>Champsocephalus</taxon>
    </lineage>
</organism>
<evidence type="ECO:0000313" key="3">
    <source>
        <dbReference type="Proteomes" id="UP001331515"/>
    </source>
</evidence>
<keyword evidence="3" id="KW-1185">Reference proteome</keyword>